<comment type="caution">
    <text evidence="5">The sequence shown here is derived from an EMBL/GenBank/DDBJ whole genome shotgun (WGS) entry which is preliminary data.</text>
</comment>
<evidence type="ECO:0000256" key="3">
    <source>
        <dbReference type="SAM" id="SignalP"/>
    </source>
</evidence>
<protein>
    <recommendedName>
        <fullName evidence="4">Serine/threonine specific protein phosphatases domain-containing protein</fullName>
    </recommendedName>
</protein>
<evidence type="ECO:0000256" key="1">
    <source>
        <dbReference type="SAM" id="MobiDB-lite"/>
    </source>
</evidence>
<feature type="compositionally biased region" description="Basic and acidic residues" evidence="1">
    <location>
        <begin position="676"/>
        <end position="722"/>
    </location>
</feature>
<evidence type="ECO:0000259" key="4">
    <source>
        <dbReference type="SMART" id="SM00156"/>
    </source>
</evidence>
<feature type="compositionally biased region" description="Basic and acidic residues" evidence="1">
    <location>
        <begin position="955"/>
        <end position="972"/>
    </location>
</feature>
<dbReference type="SUPFAM" id="SSF56300">
    <property type="entry name" value="Metallo-dependent phosphatases"/>
    <property type="match status" value="1"/>
</dbReference>
<dbReference type="PANTHER" id="PTHR11668:SF290">
    <property type="entry name" value="SERINE_THREONINE SPECIFIC PROTEIN PHOSPHATASES DOMAIN-CONTAINING PROTEIN"/>
    <property type="match status" value="1"/>
</dbReference>
<dbReference type="InterPro" id="IPR006186">
    <property type="entry name" value="Ser/Thr-sp_prot-phosphatase"/>
</dbReference>
<keyword evidence="2" id="KW-1133">Transmembrane helix</keyword>
<feature type="compositionally biased region" description="Polar residues" evidence="1">
    <location>
        <begin position="828"/>
        <end position="842"/>
    </location>
</feature>
<evidence type="ECO:0000313" key="6">
    <source>
        <dbReference type="Proteomes" id="UP001432322"/>
    </source>
</evidence>
<name>A0AAV5WRD6_9BILA</name>
<feature type="compositionally biased region" description="Basic and acidic residues" evidence="1">
    <location>
        <begin position="847"/>
        <end position="860"/>
    </location>
</feature>
<organism evidence="5 6">
    <name type="scientific">Pristionchus fissidentatus</name>
    <dbReference type="NCBI Taxonomy" id="1538716"/>
    <lineage>
        <taxon>Eukaryota</taxon>
        <taxon>Metazoa</taxon>
        <taxon>Ecdysozoa</taxon>
        <taxon>Nematoda</taxon>
        <taxon>Chromadorea</taxon>
        <taxon>Rhabditida</taxon>
        <taxon>Rhabditina</taxon>
        <taxon>Diplogasteromorpha</taxon>
        <taxon>Diplogasteroidea</taxon>
        <taxon>Neodiplogasteridae</taxon>
        <taxon>Pristionchus</taxon>
    </lineage>
</organism>
<dbReference type="EMBL" id="BTSY01000006">
    <property type="protein sequence ID" value="GMT33105.1"/>
    <property type="molecule type" value="Genomic_DNA"/>
</dbReference>
<dbReference type="PRINTS" id="PR00114">
    <property type="entry name" value="STPHPHTASE"/>
</dbReference>
<accession>A0AAV5WRD6</accession>
<evidence type="ECO:0000256" key="2">
    <source>
        <dbReference type="SAM" id="Phobius"/>
    </source>
</evidence>
<dbReference type="Pfam" id="PF00149">
    <property type="entry name" value="Metallophos"/>
    <property type="match status" value="1"/>
</dbReference>
<dbReference type="PANTHER" id="PTHR11668">
    <property type="entry name" value="SERINE/THREONINE PROTEIN PHOSPHATASE"/>
    <property type="match status" value="1"/>
</dbReference>
<keyword evidence="3" id="KW-0732">Signal</keyword>
<feature type="compositionally biased region" description="Basic and acidic residues" evidence="1">
    <location>
        <begin position="982"/>
        <end position="1008"/>
    </location>
</feature>
<dbReference type="InterPro" id="IPR050341">
    <property type="entry name" value="PP1_catalytic_subunit"/>
</dbReference>
<gene>
    <name evidence="5" type="ORF">PFISCL1PPCAC_24402</name>
</gene>
<dbReference type="GO" id="GO:0005737">
    <property type="term" value="C:cytoplasm"/>
    <property type="evidence" value="ECO:0007669"/>
    <property type="project" value="TreeGrafter"/>
</dbReference>
<feature type="signal peptide" evidence="3">
    <location>
        <begin position="1"/>
        <end position="25"/>
    </location>
</feature>
<dbReference type="GO" id="GO:0004722">
    <property type="term" value="F:protein serine/threonine phosphatase activity"/>
    <property type="evidence" value="ECO:0007669"/>
    <property type="project" value="TreeGrafter"/>
</dbReference>
<proteinExistence type="predicted"/>
<dbReference type="InterPro" id="IPR004843">
    <property type="entry name" value="Calcineurin-like_PHP"/>
</dbReference>
<feature type="region of interest" description="Disordered" evidence="1">
    <location>
        <begin position="877"/>
        <end position="1008"/>
    </location>
</feature>
<feature type="compositionally biased region" description="Basic and acidic residues" evidence="1">
    <location>
        <begin position="747"/>
        <end position="772"/>
    </location>
</feature>
<keyword evidence="6" id="KW-1185">Reference proteome</keyword>
<evidence type="ECO:0000313" key="5">
    <source>
        <dbReference type="EMBL" id="GMT33105.1"/>
    </source>
</evidence>
<dbReference type="InterPro" id="IPR029052">
    <property type="entry name" value="Metallo-depent_PP-like"/>
</dbReference>
<sequence>NRWSLKMSWPIIVLLIFILNLQSISESTQKPCLVTPEHTEDVYLGKQKTCHYCSRMMVIYMDSVTKWKKIHEEAGCADKVDLEITPPGLVCASFLGTNVTERGRDFVMYFSSRGDTELVAVRCCENFNGQCNKPFQIRYPQKYLLRHIRRSPPKLMAIFVGCLLLVIYYIFRIFKCKVNRMSLDVTKKQQLTMYGYRDDPLEGTIIESRAKLEEPTHATSKANAIATFPTLLRAIFDIQYHLDPKKYDAIWALSLPKMKKDAKIRDWPPPSDKSPSRILPLPERIGMPFYELNKGKRTIFTEIIKHLTLTSQILKTQSRPFPSGLHDLLLRLIEHGPYDYPFKAAELFEIFEKAKDHVAAESSVLALQKNQLVVGDIRGKYIDIFRIFNTFGWPPQRSYLFLGGIIENEEDQSLECMALLASLKSAMPTHIFILRGVGETVPYVPSRRFPGRKGEVIGNSLARLCNSLPLAAVINSRILCTHSGVTTHFKGKARLNNIQRPFTIEDMHEAGRRIIFAVPETNCRMFRMRPHEKNGEVFGSKAVQKTLTNMKLDLLIRSRCRISDGYALHWDNTVLSIWSSLGSGTQRAAVVEVDPSCRIVLHLLDTQAIYTQDLTKRVTTNHAKAVEEQVENEDEEEAGDEAFLDEAKHDSSSQKRPKEHASGMDVDLAATSAKASMEDIDGKTKEIMDEKTASGKSDDKKGVGASKEKETMRDTKDSRDNTQEATMLMDPAKAEEGLNNTQDVSEEDVRSHSARGADKAFSESKSDVREQKTQSIKELGKDAPKGKEAAKAKEGSAKKNKKKEEEEKEKEKKKDEGPIVLITPEVSLRSQHQTLSNHQTPGTAALDDGKSGKKKMKEKELEDAILKSRYEDALSVKTNKATPKKGGVAATPLTRDDLSMRKKDTRHDSVMKDVSVRKKDDKGEKVPMDSLRENKTEATKKRSNESMEPLLSREGLSRETAKEAHPRDEYAISEKSMPSQPKEPKEKKEKKEKEKEKEKEREKEKEKK</sequence>
<feature type="compositionally biased region" description="Basic and acidic residues" evidence="1">
    <location>
        <begin position="894"/>
        <end position="945"/>
    </location>
</feature>
<dbReference type="SMART" id="SM00156">
    <property type="entry name" value="PP2Ac"/>
    <property type="match status" value="1"/>
</dbReference>
<feature type="chain" id="PRO_5043988995" description="Serine/threonine specific protein phosphatases domain-containing protein" evidence="3">
    <location>
        <begin position="26"/>
        <end position="1008"/>
    </location>
</feature>
<keyword evidence="2" id="KW-0472">Membrane</keyword>
<reference evidence="5" key="1">
    <citation type="submission" date="2023-10" db="EMBL/GenBank/DDBJ databases">
        <title>Genome assembly of Pristionchus species.</title>
        <authorList>
            <person name="Yoshida K."/>
            <person name="Sommer R.J."/>
        </authorList>
    </citation>
    <scope>NUCLEOTIDE SEQUENCE</scope>
    <source>
        <strain evidence="5">RS5133</strain>
    </source>
</reference>
<keyword evidence="2" id="KW-0812">Transmembrane</keyword>
<feature type="domain" description="Serine/threonine specific protein phosphatases" evidence="4">
    <location>
        <begin position="342"/>
        <end position="608"/>
    </location>
</feature>
<dbReference type="Gene3D" id="3.60.21.10">
    <property type="match status" value="1"/>
</dbReference>
<feature type="transmembrane region" description="Helical" evidence="2">
    <location>
        <begin position="155"/>
        <end position="174"/>
    </location>
</feature>
<feature type="region of interest" description="Disordered" evidence="1">
    <location>
        <begin position="645"/>
        <end position="860"/>
    </location>
</feature>
<dbReference type="Proteomes" id="UP001432322">
    <property type="component" value="Unassembled WGS sequence"/>
</dbReference>
<feature type="compositionally biased region" description="Basic and acidic residues" evidence="1">
    <location>
        <begin position="778"/>
        <end position="817"/>
    </location>
</feature>
<dbReference type="AlphaFoldDB" id="A0AAV5WRD6"/>
<dbReference type="GO" id="GO:0005634">
    <property type="term" value="C:nucleus"/>
    <property type="evidence" value="ECO:0007669"/>
    <property type="project" value="TreeGrafter"/>
</dbReference>
<feature type="non-terminal residue" evidence="5">
    <location>
        <position position="1"/>
    </location>
</feature>